<dbReference type="STRING" id="56193.YP76_20220"/>
<proteinExistence type="inferred from homology"/>
<dbReference type="GO" id="GO:0042597">
    <property type="term" value="C:periplasmic space"/>
    <property type="evidence" value="ECO:0007669"/>
    <property type="project" value="UniProtKB-SubCell"/>
</dbReference>
<evidence type="ECO:0000256" key="4">
    <source>
        <dbReference type="ARBA" id="ARBA00022729"/>
    </source>
</evidence>
<dbReference type="PATRIC" id="fig|56193.3.peg.4249"/>
<dbReference type="SMART" id="SM00062">
    <property type="entry name" value="PBPb"/>
    <property type="match status" value="1"/>
</dbReference>
<evidence type="ECO:0000313" key="8">
    <source>
        <dbReference type="EMBL" id="KKW90331.1"/>
    </source>
</evidence>
<evidence type="ECO:0000256" key="6">
    <source>
        <dbReference type="ARBA" id="ARBA00070228"/>
    </source>
</evidence>
<organism evidence="8 9">
    <name type="scientific">Sphingobium chungbukense</name>
    <dbReference type="NCBI Taxonomy" id="56193"/>
    <lineage>
        <taxon>Bacteria</taxon>
        <taxon>Pseudomonadati</taxon>
        <taxon>Pseudomonadota</taxon>
        <taxon>Alphaproteobacteria</taxon>
        <taxon>Sphingomonadales</taxon>
        <taxon>Sphingomonadaceae</taxon>
        <taxon>Sphingobium</taxon>
    </lineage>
</organism>
<evidence type="ECO:0000256" key="2">
    <source>
        <dbReference type="ARBA" id="ARBA00010742"/>
    </source>
</evidence>
<gene>
    <name evidence="8" type="ORF">YP76_20220</name>
</gene>
<keyword evidence="3" id="KW-0813">Transport</keyword>
<dbReference type="Pfam" id="PF09084">
    <property type="entry name" value="NMT1"/>
    <property type="match status" value="1"/>
</dbReference>
<dbReference type="PANTHER" id="PTHR30024:SF42">
    <property type="entry name" value="ALIPHATIC SULFONATES-BINDING PROTEIN-RELATED"/>
    <property type="match status" value="1"/>
</dbReference>
<evidence type="ECO:0000256" key="1">
    <source>
        <dbReference type="ARBA" id="ARBA00004418"/>
    </source>
</evidence>
<comment type="caution">
    <text evidence="8">The sequence shown here is derived from an EMBL/GenBank/DDBJ whole genome shotgun (WGS) entry which is preliminary data.</text>
</comment>
<dbReference type="InterPro" id="IPR010067">
    <property type="entry name" value="ABC_SsuA_sub-bd"/>
</dbReference>
<accession>A0A0M3AN20</accession>
<name>A0A0M3AN20_9SPHN</name>
<dbReference type="EMBL" id="LBIC01000010">
    <property type="protein sequence ID" value="KKW90331.1"/>
    <property type="molecule type" value="Genomic_DNA"/>
</dbReference>
<keyword evidence="9" id="KW-1185">Reference proteome</keyword>
<comment type="function">
    <text evidence="5">Part of a binding-protein-dependent transport system for aliphatic sulfonates. Putative binding protein.</text>
</comment>
<evidence type="ECO:0000256" key="3">
    <source>
        <dbReference type="ARBA" id="ARBA00022448"/>
    </source>
</evidence>
<dbReference type="InterPro" id="IPR001638">
    <property type="entry name" value="Solute-binding_3/MltF_N"/>
</dbReference>
<dbReference type="GO" id="GO:0016020">
    <property type="term" value="C:membrane"/>
    <property type="evidence" value="ECO:0007669"/>
    <property type="project" value="InterPro"/>
</dbReference>
<dbReference type="PANTHER" id="PTHR30024">
    <property type="entry name" value="ALIPHATIC SULFONATES-BINDING PROTEIN-RELATED"/>
    <property type="match status" value="1"/>
</dbReference>
<comment type="subcellular location">
    <subcellularLocation>
        <location evidence="1">Periplasm</location>
    </subcellularLocation>
</comment>
<reference evidence="8 9" key="1">
    <citation type="submission" date="2015-04" db="EMBL/GenBank/DDBJ databases">
        <title>Genome sequence of aromatic hydrocarbons-degrading Sphingobium chungbukense DJ77.</title>
        <authorList>
            <person name="Kim Y.-C."/>
            <person name="Chae J.-C."/>
        </authorList>
    </citation>
    <scope>NUCLEOTIDE SEQUENCE [LARGE SCALE GENOMIC DNA]</scope>
    <source>
        <strain evidence="8 9">DJ77</strain>
    </source>
</reference>
<sequence length="316" mass="33498">MMNRRYFVAGSLAVGALGLLTNCTSGRKSLRVAFQKGIGTIMYLKDTGILERKIEPLGWSVEWKEFAAGPQMLEAMNLGAVDFGPVGETPPIFAQAAGAEILYAGCEPPSPRSEAIIVPKGSSIQSIADLKGKRVAFVKGSNVHYLILRALQTSGLSFGDIVPVYMTPADAGTAFERGAIDAWGTWDPYLSAAELNIGARAIADGTGLAPNIMFYMAAKPLAEHDPLVLKAALAAVSEAGRWVSGNRKAFAGILAAQIGVSKEIAERAVERGEFGAGAITAETLQKEQEIADLFYDLKLVPKQVDVRAAAWSAEPA</sequence>
<evidence type="ECO:0000313" key="9">
    <source>
        <dbReference type="Proteomes" id="UP000033874"/>
    </source>
</evidence>
<feature type="domain" description="Solute-binding protein family 3/N-terminal" evidence="7">
    <location>
        <begin position="29"/>
        <end position="246"/>
    </location>
</feature>
<evidence type="ECO:0000256" key="5">
    <source>
        <dbReference type="ARBA" id="ARBA00055538"/>
    </source>
</evidence>
<dbReference type="InterPro" id="IPR015168">
    <property type="entry name" value="SsuA/THI5"/>
</dbReference>
<dbReference type="GO" id="GO:0042626">
    <property type="term" value="F:ATPase-coupled transmembrane transporter activity"/>
    <property type="evidence" value="ECO:0007669"/>
    <property type="project" value="InterPro"/>
</dbReference>
<dbReference type="Proteomes" id="UP000033874">
    <property type="component" value="Unassembled WGS sequence"/>
</dbReference>
<dbReference type="AlphaFoldDB" id="A0A0M3AN20"/>
<evidence type="ECO:0000259" key="7">
    <source>
        <dbReference type="SMART" id="SM00062"/>
    </source>
</evidence>
<dbReference type="Gene3D" id="3.40.190.10">
    <property type="entry name" value="Periplasmic binding protein-like II"/>
    <property type="match status" value="2"/>
</dbReference>
<comment type="similarity">
    <text evidence="2">Belongs to the bacterial solute-binding protein SsuA/TauA family.</text>
</comment>
<dbReference type="FunFam" id="3.40.190.10:FF:000050">
    <property type="entry name" value="Sulfonate ABC transporter substrate-binding protein"/>
    <property type="match status" value="1"/>
</dbReference>
<protein>
    <recommendedName>
        <fullName evidence="6">Putative aliphatic sulfonates-binding protein</fullName>
    </recommendedName>
</protein>
<dbReference type="SUPFAM" id="SSF53850">
    <property type="entry name" value="Periplasmic binding protein-like II"/>
    <property type="match status" value="1"/>
</dbReference>
<dbReference type="NCBIfam" id="TIGR01728">
    <property type="entry name" value="SsuA_fam"/>
    <property type="match status" value="1"/>
</dbReference>
<keyword evidence="4" id="KW-0732">Signal</keyword>